<evidence type="ECO:0000256" key="1">
    <source>
        <dbReference type="SAM" id="MobiDB-lite"/>
    </source>
</evidence>
<sequence length="23" mass="2519">VSRDIFDDAPAREHNFASDNNAG</sequence>
<name>A0A382XYI7_9ZZZZ</name>
<dbReference type="EMBL" id="UINC01171143">
    <property type="protein sequence ID" value="SVD75541.1"/>
    <property type="molecule type" value="Genomic_DNA"/>
</dbReference>
<feature type="non-terminal residue" evidence="2">
    <location>
        <position position="23"/>
    </location>
</feature>
<proteinExistence type="predicted"/>
<reference evidence="2" key="1">
    <citation type="submission" date="2018-05" db="EMBL/GenBank/DDBJ databases">
        <authorList>
            <person name="Lanie J.A."/>
            <person name="Ng W.-L."/>
            <person name="Kazmierczak K.M."/>
            <person name="Andrzejewski T.M."/>
            <person name="Davidsen T.M."/>
            <person name="Wayne K.J."/>
            <person name="Tettelin H."/>
            <person name="Glass J.I."/>
            <person name="Rusch D."/>
            <person name="Podicherti R."/>
            <person name="Tsui H.-C.T."/>
            <person name="Winkler M.E."/>
        </authorList>
    </citation>
    <scope>NUCLEOTIDE SEQUENCE</scope>
</reference>
<gene>
    <name evidence="2" type="ORF">METZ01_LOCUS428395</name>
</gene>
<feature type="non-terminal residue" evidence="2">
    <location>
        <position position="1"/>
    </location>
</feature>
<dbReference type="AlphaFoldDB" id="A0A382XYI7"/>
<evidence type="ECO:0000313" key="2">
    <source>
        <dbReference type="EMBL" id="SVD75541.1"/>
    </source>
</evidence>
<feature type="compositionally biased region" description="Basic and acidic residues" evidence="1">
    <location>
        <begin position="1"/>
        <end position="16"/>
    </location>
</feature>
<accession>A0A382XYI7</accession>
<organism evidence="2">
    <name type="scientific">marine metagenome</name>
    <dbReference type="NCBI Taxonomy" id="408172"/>
    <lineage>
        <taxon>unclassified sequences</taxon>
        <taxon>metagenomes</taxon>
        <taxon>ecological metagenomes</taxon>
    </lineage>
</organism>
<feature type="region of interest" description="Disordered" evidence="1">
    <location>
        <begin position="1"/>
        <end position="23"/>
    </location>
</feature>
<protein>
    <submittedName>
        <fullName evidence="2">Uncharacterized protein</fullName>
    </submittedName>
</protein>